<reference evidence="6" key="1">
    <citation type="submission" date="2025-08" db="UniProtKB">
        <authorList>
            <consortium name="Ensembl"/>
        </authorList>
    </citation>
    <scope>IDENTIFICATION</scope>
</reference>
<evidence type="ECO:0000313" key="7">
    <source>
        <dbReference type="Proteomes" id="UP000694421"/>
    </source>
</evidence>
<dbReference type="GO" id="GO:0008757">
    <property type="term" value="F:S-adenosylmethionine-dependent methyltransferase activity"/>
    <property type="evidence" value="ECO:0007669"/>
    <property type="project" value="UniProtKB-ARBA"/>
</dbReference>
<dbReference type="Gene3D" id="3.40.50.150">
    <property type="entry name" value="Vaccinia Virus protein VP39"/>
    <property type="match status" value="1"/>
</dbReference>
<proteinExistence type="inferred from homology"/>
<feature type="binding site" evidence="5">
    <location>
        <position position="89"/>
    </location>
    <ligand>
        <name>S-adenosyl-L-methionine</name>
        <dbReference type="ChEBI" id="CHEBI:59789"/>
    </ligand>
</feature>
<dbReference type="NCBIfam" id="NF041360">
    <property type="entry name" value="GntF_guanitoxin"/>
    <property type="match status" value="1"/>
</dbReference>
<feature type="binding site" evidence="5">
    <location>
        <begin position="62"/>
        <end position="63"/>
    </location>
    <ligand>
        <name>S-adenosyl-L-methionine</name>
        <dbReference type="ChEBI" id="CHEBI:59789"/>
    </ligand>
</feature>
<dbReference type="InterPro" id="IPR053384">
    <property type="entry name" value="SAM-dep_methyltransferase"/>
</dbReference>
<sequence length="257" mass="28806">TMAEFTGGDVYQAKFDPKAYLEYFTLVAKGSMEEEYLALVLEHFCKTFTSGQVRGKILIDIGSGPTIYQLLSACEAFGDITVSDYLDQNIQEIEKWLKNEPGAFNWTPVVKYVCELEGNRYEKEAKLRKTIKQLLKCDVHQGNPVDPVTLSLADCVISSECLESACRDHESYRAALRNMSSLLKHGGHLVLAGVLQTTFYMVGPHRFSSLFLTEEFLREAISSTGFAILEFNIRNTGNGPISRPLSGIRQTRPVYLP</sequence>
<name>A0A8D0E893_SALMN</name>
<evidence type="ECO:0000256" key="3">
    <source>
        <dbReference type="ARBA" id="ARBA00022679"/>
    </source>
</evidence>
<dbReference type="PROSITE" id="PS51681">
    <property type="entry name" value="SAM_MT_NNMT_PNMT_TEMT"/>
    <property type="match status" value="1"/>
</dbReference>
<dbReference type="Pfam" id="PF01234">
    <property type="entry name" value="NNMT_PNMT_TEMT"/>
    <property type="match status" value="1"/>
</dbReference>
<keyword evidence="4 5" id="KW-0949">S-adenosyl-L-methionine</keyword>
<comment type="similarity">
    <text evidence="1">Belongs to the class I-like SAM-binding methyltransferase superfamily. NNMT/PNMT/TEMT family.</text>
</comment>
<dbReference type="GO" id="GO:0008170">
    <property type="term" value="F:N-methyltransferase activity"/>
    <property type="evidence" value="ECO:0007669"/>
    <property type="project" value="TreeGrafter"/>
</dbReference>
<keyword evidence="2" id="KW-0489">Methyltransferase</keyword>
<evidence type="ECO:0000256" key="5">
    <source>
        <dbReference type="PIRSR" id="PIRSR000384-1"/>
    </source>
</evidence>
<dbReference type="InterPro" id="IPR000940">
    <property type="entry name" value="NNMT_TEMT_trans"/>
</dbReference>
<dbReference type="Ensembl" id="ENSSMRT00000032402.1">
    <property type="protein sequence ID" value="ENSSMRP00000027755.1"/>
    <property type="gene ID" value="ENSSMRG00000021394.1"/>
</dbReference>
<feature type="binding site" evidence="5">
    <location>
        <begin position="138"/>
        <end position="139"/>
    </location>
    <ligand>
        <name>S-adenosyl-L-methionine</name>
        <dbReference type="ChEBI" id="CHEBI:59789"/>
    </ligand>
</feature>
<feature type="binding site" evidence="5">
    <location>
        <position position="84"/>
    </location>
    <ligand>
        <name>S-adenosyl-L-methionine</name>
        <dbReference type="ChEBI" id="CHEBI:59789"/>
    </ligand>
</feature>
<reference evidence="6" key="2">
    <citation type="submission" date="2025-09" db="UniProtKB">
        <authorList>
            <consortium name="Ensembl"/>
        </authorList>
    </citation>
    <scope>IDENTIFICATION</scope>
</reference>
<keyword evidence="7" id="KW-1185">Reference proteome</keyword>
<dbReference type="FunFam" id="3.40.50.150:FF:000065">
    <property type="entry name" value="Phenylethanolamine N-methyltransferase"/>
    <property type="match status" value="1"/>
</dbReference>
<dbReference type="SUPFAM" id="SSF53335">
    <property type="entry name" value="S-adenosyl-L-methionine-dependent methyltransferases"/>
    <property type="match status" value="1"/>
</dbReference>
<feature type="binding site" evidence="5">
    <location>
        <position position="68"/>
    </location>
    <ligand>
        <name>S-adenosyl-L-methionine</name>
        <dbReference type="ChEBI" id="CHEBI:59789"/>
    </ligand>
</feature>
<dbReference type="PANTHER" id="PTHR10867">
    <property type="entry name" value="NNMT/PNMT/TEMT FAMILY MEMBER"/>
    <property type="match status" value="1"/>
</dbReference>
<organism evidence="6 7">
    <name type="scientific">Salvator merianae</name>
    <name type="common">Argentine black and white tegu</name>
    <name type="synonym">Tupinambis merianae</name>
    <dbReference type="NCBI Taxonomy" id="96440"/>
    <lineage>
        <taxon>Eukaryota</taxon>
        <taxon>Metazoa</taxon>
        <taxon>Chordata</taxon>
        <taxon>Craniata</taxon>
        <taxon>Vertebrata</taxon>
        <taxon>Euteleostomi</taxon>
        <taxon>Lepidosauria</taxon>
        <taxon>Squamata</taxon>
        <taxon>Bifurcata</taxon>
        <taxon>Unidentata</taxon>
        <taxon>Episquamata</taxon>
        <taxon>Laterata</taxon>
        <taxon>Teiioidea</taxon>
        <taxon>Teiidae</taxon>
        <taxon>Salvator</taxon>
    </lineage>
</organism>
<evidence type="ECO:0000256" key="1">
    <source>
        <dbReference type="ARBA" id="ARBA00007996"/>
    </source>
</evidence>
<evidence type="ECO:0000313" key="6">
    <source>
        <dbReference type="Ensembl" id="ENSSMRP00000027755.1"/>
    </source>
</evidence>
<dbReference type="Proteomes" id="UP000694421">
    <property type="component" value="Unplaced"/>
</dbReference>
<dbReference type="AlphaFoldDB" id="A0A8D0E893"/>
<dbReference type="GO" id="GO:0032259">
    <property type="term" value="P:methylation"/>
    <property type="evidence" value="ECO:0007669"/>
    <property type="project" value="UniProtKB-KW"/>
</dbReference>
<accession>A0A8D0E893</accession>
<dbReference type="OMA" id="MFIMATK"/>
<evidence type="ECO:0008006" key="8">
    <source>
        <dbReference type="Google" id="ProtNLM"/>
    </source>
</evidence>
<feature type="binding site" evidence="5">
    <location>
        <position position="20"/>
    </location>
    <ligand>
        <name>S-adenosyl-L-methionine</name>
        <dbReference type="ChEBI" id="CHEBI:59789"/>
    </ligand>
</feature>
<dbReference type="GO" id="GO:0005829">
    <property type="term" value="C:cytosol"/>
    <property type="evidence" value="ECO:0007669"/>
    <property type="project" value="TreeGrafter"/>
</dbReference>
<dbReference type="InterPro" id="IPR025820">
    <property type="entry name" value="NNMT/PNMT/TEMT_CS"/>
</dbReference>
<protein>
    <recommendedName>
        <fullName evidence="8">Indolethylamine N-methyltransferase</fullName>
    </recommendedName>
</protein>
<evidence type="ECO:0000256" key="4">
    <source>
        <dbReference type="ARBA" id="ARBA00022691"/>
    </source>
</evidence>
<dbReference type="GeneTree" id="ENSGT00390000011708"/>
<dbReference type="PIRSF" id="PIRSF000384">
    <property type="entry name" value="PNMTase"/>
    <property type="match status" value="1"/>
</dbReference>
<dbReference type="PANTHER" id="PTHR10867:SF32">
    <property type="entry name" value="NICOTINAMIDE N-METHYLTRANSFERASE"/>
    <property type="match status" value="1"/>
</dbReference>
<dbReference type="InterPro" id="IPR029063">
    <property type="entry name" value="SAM-dependent_MTases_sf"/>
</dbReference>
<evidence type="ECO:0000256" key="2">
    <source>
        <dbReference type="ARBA" id="ARBA00022603"/>
    </source>
</evidence>
<keyword evidence="3" id="KW-0808">Transferase</keyword>
<dbReference type="PROSITE" id="PS01100">
    <property type="entry name" value="NNMT_PNMT_TEMT"/>
    <property type="match status" value="1"/>
</dbReference>